<dbReference type="HAMAP" id="MF_00757">
    <property type="entry name" value="RNase_P_4"/>
    <property type="match status" value="1"/>
</dbReference>
<dbReference type="OrthoDB" id="10058at2157"/>
<dbReference type="InterPro" id="IPR016432">
    <property type="entry name" value="RNP4"/>
</dbReference>
<dbReference type="GeneID" id="10669361"/>
<dbReference type="Gene3D" id="6.20.50.20">
    <property type="match status" value="1"/>
</dbReference>
<comment type="function">
    <text evidence="8">Part of ribonuclease P, a protein complex that generates mature tRNA molecules by cleaving their 5'-ends.</text>
</comment>
<dbReference type="InterPro" id="IPR007175">
    <property type="entry name" value="Rpr2/Snm1/Rpp21"/>
</dbReference>
<evidence type="ECO:0000313" key="9">
    <source>
        <dbReference type="EMBL" id="AEG18862.1"/>
    </source>
</evidence>
<comment type="subcellular location">
    <subcellularLocation>
        <location evidence="8">Cytoplasm</location>
    </subcellularLocation>
</comment>
<dbReference type="EMBL" id="CP002772">
    <property type="protein sequence ID" value="AEG18862.1"/>
    <property type="molecule type" value="Genomic_DNA"/>
</dbReference>
<dbReference type="GO" id="GO:0008270">
    <property type="term" value="F:zinc ion binding"/>
    <property type="evidence" value="ECO:0007669"/>
    <property type="project" value="UniProtKB-UniRule"/>
</dbReference>
<dbReference type="RefSeq" id="WP_013826361.1">
    <property type="nucleotide sequence ID" value="NC_015574.1"/>
</dbReference>
<keyword evidence="10" id="KW-1185">Reference proteome</keyword>
<keyword evidence="5 8" id="KW-0255">Endonuclease</keyword>
<feature type="binding site" evidence="8">
    <location>
        <position position="89"/>
    </location>
    <ligand>
        <name>Zn(2+)</name>
        <dbReference type="ChEBI" id="CHEBI:29105"/>
    </ligand>
</feature>
<dbReference type="GO" id="GO:0001682">
    <property type="term" value="P:tRNA 5'-leader removal"/>
    <property type="evidence" value="ECO:0007669"/>
    <property type="project" value="UniProtKB-UniRule"/>
</dbReference>
<dbReference type="eggNOG" id="arCOG04345">
    <property type="taxonomic scope" value="Archaea"/>
</dbReference>
<feature type="binding site" evidence="8">
    <location>
        <position position="63"/>
    </location>
    <ligand>
        <name>Zn(2+)</name>
        <dbReference type="ChEBI" id="CHEBI:29105"/>
    </ligand>
</feature>
<evidence type="ECO:0000256" key="1">
    <source>
        <dbReference type="ARBA" id="ARBA00022490"/>
    </source>
</evidence>
<evidence type="ECO:0000256" key="8">
    <source>
        <dbReference type="HAMAP-Rule" id="MF_00757"/>
    </source>
</evidence>
<dbReference type="EC" id="3.1.26.5" evidence="8"/>
<organism evidence="9 10">
    <name type="scientific">Methanobacterium paludis (strain DSM 25820 / JCM 18151 / SWAN1)</name>
    <dbReference type="NCBI Taxonomy" id="868131"/>
    <lineage>
        <taxon>Archaea</taxon>
        <taxon>Methanobacteriati</taxon>
        <taxon>Methanobacteriota</taxon>
        <taxon>Methanomada group</taxon>
        <taxon>Methanobacteria</taxon>
        <taxon>Methanobacteriales</taxon>
        <taxon>Methanobacteriaceae</taxon>
        <taxon>Methanobacterium</taxon>
    </lineage>
</organism>
<comment type="cofactor">
    <cofactor evidence="8">
        <name>Zn(2+)</name>
        <dbReference type="ChEBI" id="CHEBI:29105"/>
    </cofactor>
    <text evidence="8">Binds 1 zinc ion per subunit.</text>
</comment>
<keyword evidence="6 8" id="KW-0378">Hydrolase</keyword>
<evidence type="ECO:0000256" key="7">
    <source>
        <dbReference type="ARBA" id="ARBA00022833"/>
    </source>
</evidence>
<gene>
    <name evidence="8" type="primary">rnp4</name>
    <name evidence="9" type="ordered locus">MSWAN_1851</name>
</gene>
<feature type="binding site" evidence="8">
    <location>
        <position position="66"/>
    </location>
    <ligand>
        <name>Zn(2+)</name>
        <dbReference type="ChEBI" id="CHEBI:29105"/>
    </ligand>
</feature>
<keyword evidence="7 8" id="KW-0862">Zinc</keyword>
<evidence type="ECO:0000256" key="4">
    <source>
        <dbReference type="ARBA" id="ARBA00022723"/>
    </source>
</evidence>
<keyword evidence="2 8" id="KW-0819">tRNA processing</keyword>
<dbReference type="Pfam" id="PF04032">
    <property type="entry name" value="Rpr2"/>
    <property type="match status" value="1"/>
</dbReference>
<dbReference type="PANTHER" id="PTHR14742:SF0">
    <property type="entry name" value="RIBONUCLEASE P PROTEIN SUBUNIT P21"/>
    <property type="match status" value="1"/>
</dbReference>
<dbReference type="AlphaFoldDB" id="F6D5C1"/>
<keyword evidence="4 8" id="KW-0479">Metal-binding</keyword>
<evidence type="ECO:0000313" key="10">
    <source>
        <dbReference type="Proteomes" id="UP000009231"/>
    </source>
</evidence>
<dbReference type="GO" id="GO:0005737">
    <property type="term" value="C:cytoplasm"/>
    <property type="evidence" value="ECO:0007669"/>
    <property type="project" value="UniProtKB-SubCell"/>
</dbReference>
<evidence type="ECO:0000256" key="2">
    <source>
        <dbReference type="ARBA" id="ARBA00022694"/>
    </source>
</evidence>
<proteinExistence type="inferred from homology"/>
<keyword evidence="1 8" id="KW-0963">Cytoplasm</keyword>
<dbReference type="Gene3D" id="1.20.5.420">
    <property type="entry name" value="Immunoglobulin FC, subunit C"/>
    <property type="match status" value="1"/>
</dbReference>
<dbReference type="PIRSF" id="PIRSF004878">
    <property type="entry name" value="RNase_P_4"/>
    <property type="match status" value="1"/>
</dbReference>
<name>F6D5C1_METPW</name>
<dbReference type="GO" id="GO:0004526">
    <property type="term" value="F:ribonuclease P activity"/>
    <property type="evidence" value="ECO:0007669"/>
    <property type="project" value="UniProtKB-UniRule"/>
</dbReference>
<evidence type="ECO:0000256" key="5">
    <source>
        <dbReference type="ARBA" id="ARBA00022759"/>
    </source>
</evidence>
<comment type="subunit">
    <text evidence="8">Consists of a catalytic RNA component and at least 4-5 protein subunits.</text>
</comment>
<feature type="binding site" evidence="8">
    <location>
        <position position="92"/>
    </location>
    <ligand>
        <name>Zn(2+)</name>
        <dbReference type="ChEBI" id="CHEBI:29105"/>
    </ligand>
</feature>
<dbReference type="KEGG" id="mew:MSWAN_1851"/>
<evidence type="ECO:0000256" key="3">
    <source>
        <dbReference type="ARBA" id="ARBA00022722"/>
    </source>
</evidence>
<reference evidence="9 10" key="1">
    <citation type="journal article" date="2014" name="Int. J. Syst. Evol. Microbiol.">
        <title>Methanobacterium paludis sp. nov. and a novel strain of Methanobacterium lacus isolated from northern peatlands.</title>
        <authorList>
            <person name="Cadillo-Quiroz H."/>
            <person name="Brauer S.L."/>
            <person name="Goodson N."/>
            <person name="Yavitt J.B."/>
            <person name="Zinder S.H."/>
        </authorList>
    </citation>
    <scope>NUCLEOTIDE SEQUENCE [LARGE SCALE GENOMIC DNA]</scope>
    <source>
        <strain evidence="10">DSM 25820 / JCM 18151 / SWAN1</strain>
    </source>
</reference>
<dbReference type="STRING" id="868131.MSWAN_1851"/>
<accession>F6D5C1</accession>
<sequence>MRRGRRPKWMIKIAEERIDILFKNADEEFSEHPERSHRYAQMAQNIAKKYNIKMPRVWKRRFCRNCQKFLKPGSNCTVRLSDSSVAIKCAECGNITRIPYITEKKERRRRKIEYTSKEGINE</sequence>
<evidence type="ECO:0000256" key="6">
    <source>
        <dbReference type="ARBA" id="ARBA00022801"/>
    </source>
</evidence>
<dbReference type="GO" id="GO:0030677">
    <property type="term" value="C:ribonuclease P complex"/>
    <property type="evidence" value="ECO:0007669"/>
    <property type="project" value="UniProtKB-UniRule"/>
</dbReference>
<protein>
    <recommendedName>
        <fullName evidence="8">Ribonuclease P protein component 4</fullName>
        <shortName evidence="8">RNase P component 4</shortName>
        <ecNumber evidence="8">3.1.26.5</ecNumber>
    </recommendedName>
    <alternativeName>
        <fullName evidence="8">Rpp21</fullName>
    </alternativeName>
</protein>
<comment type="catalytic activity">
    <reaction evidence="8">
        <text>Endonucleolytic cleavage of RNA, removing 5'-extranucleotides from tRNA precursor.</text>
        <dbReference type="EC" id="3.1.26.5"/>
    </reaction>
</comment>
<comment type="similarity">
    <text evidence="8">Belongs to the eukaryotic/archaeal RNase P protein component 4 family.</text>
</comment>
<dbReference type="HOGENOM" id="CLU_079140_3_0_2"/>
<dbReference type="PANTHER" id="PTHR14742">
    <property type="entry name" value="RIBONUCLEASE P SUBUNIT P21"/>
    <property type="match status" value="1"/>
</dbReference>
<keyword evidence="3 8" id="KW-0540">Nuclease</keyword>
<dbReference type="Proteomes" id="UP000009231">
    <property type="component" value="Chromosome"/>
</dbReference>